<evidence type="ECO:0000313" key="2">
    <source>
        <dbReference type="EMBL" id="EJW20920.1"/>
    </source>
</evidence>
<dbReference type="PANTHER" id="PTHR46211:SF14">
    <property type="entry name" value="GLYCEROPHOSPHODIESTER PHOSPHODIESTERASE"/>
    <property type="match status" value="1"/>
</dbReference>
<dbReference type="GO" id="GO:0008081">
    <property type="term" value="F:phosphoric diester hydrolase activity"/>
    <property type="evidence" value="ECO:0007669"/>
    <property type="project" value="InterPro"/>
</dbReference>
<accession>J9A3I4</accession>
<name>J9A3I4_9PROT</name>
<proteinExistence type="predicted"/>
<protein>
    <recommendedName>
        <fullName evidence="1">GP-PDE domain-containing protein</fullName>
    </recommendedName>
</protein>
<reference evidence="2 3" key="1">
    <citation type="journal article" date="2012" name="J. Bacteriol.">
        <title>Genome Sequence of Strain IMCC14465, Isolated from the East Sea, Belonging to the PS1 Clade of Alphaproteobacteria.</title>
        <authorList>
            <person name="Yang S.J."/>
            <person name="Kang I."/>
            <person name="Cho J.C."/>
        </authorList>
    </citation>
    <scope>NUCLEOTIDE SEQUENCE [LARGE SCALE GENOMIC DNA]</scope>
    <source>
        <strain evidence="2 3">IMCC14465</strain>
    </source>
</reference>
<feature type="domain" description="GP-PDE" evidence="1">
    <location>
        <begin position="3"/>
        <end position="287"/>
    </location>
</feature>
<dbReference type="GO" id="GO:0006629">
    <property type="term" value="P:lipid metabolic process"/>
    <property type="evidence" value="ECO:0007669"/>
    <property type="project" value="InterPro"/>
</dbReference>
<dbReference type="Gene3D" id="3.20.20.190">
    <property type="entry name" value="Phosphatidylinositol (PI) phosphodiesterase"/>
    <property type="match status" value="1"/>
</dbReference>
<dbReference type="EMBL" id="ALYF01000003">
    <property type="protein sequence ID" value="EJW20920.1"/>
    <property type="molecule type" value="Genomic_DNA"/>
</dbReference>
<evidence type="ECO:0000313" key="3">
    <source>
        <dbReference type="Proteomes" id="UP000004836"/>
    </source>
</evidence>
<gene>
    <name evidence="2" type="ORF">IMCC14465_07160</name>
</gene>
<evidence type="ECO:0000259" key="1">
    <source>
        <dbReference type="PROSITE" id="PS51704"/>
    </source>
</evidence>
<dbReference type="SUPFAM" id="SSF51695">
    <property type="entry name" value="PLC-like phosphodiesterases"/>
    <property type="match status" value="1"/>
</dbReference>
<dbReference type="InterPro" id="IPR017946">
    <property type="entry name" value="PLC-like_Pdiesterase_TIM-brl"/>
</dbReference>
<dbReference type="AlphaFoldDB" id="J9A3I4"/>
<dbReference type="PANTHER" id="PTHR46211">
    <property type="entry name" value="GLYCEROPHOSPHORYL DIESTER PHOSPHODIESTERASE"/>
    <property type="match status" value="1"/>
</dbReference>
<dbReference type="OrthoDB" id="9787897at2"/>
<dbReference type="Pfam" id="PF03009">
    <property type="entry name" value="GDPD"/>
    <property type="match status" value="1"/>
</dbReference>
<dbReference type="STRING" id="1220535.IMCC14465_07160"/>
<comment type="caution">
    <text evidence="2">The sequence shown here is derived from an EMBL/GenBank/DDBJ whole genome shotgun (WGS) entry which is preliminary data.</text>
</comment>
<keyword evidence="3" id="KW-1185">Reference proteome</keyword>
<dbReference type="Proteomes" id="UP000004836">
    <property type="component" value="Unassembled WGS sequence"/>
</dbReference>
<dbReference type="PROSITE" id="PS51704">
    <property type="entry name" value="GP_PDE"/>
    <property type="match status" value="1"/>
</dbReference>
<sequence>MKTRIIAHRGGASLWPENTLLAFDQALRLECDGLELDLQLTKDDMLVVHHDADLRSDSTMRQGEWLPETSTPLRIEDLTYSELADFDVGIYRAGSNIHQKHPNRTNFQGLSIPKFSDVLHMAASYEKTPFMMAEIKTDGPDTSEKDCHHRTNIYAEQITHISPENIVTLCFDWRCLTHLAGLLPDTPLGFTTSPITCEGDAAKAISLIKRQIEQIAEEIAQSGSTSNRHAWNAWHGDITGETAAFAQQHGLAVYAWTVNKTDEMHRLVNLGIDSLMTDRPDIALKAGF</sequence>
<organism evidence="2 3">
    <name type="scientific">alpha proteobacterium IMCC14465</name>
    <dbReference type="NCBI Taxonomy" id="1220535"/>
    <lineage>
        <taxon>Bacteria</taxon>
        <taxon>Pseudomonadati</taxon>
        <taxon>Pseudomonadota</taxon>
        <taxon>Alphaproteobacteria</taxon>
        <taxon>PS1 clade</taxon>
    </lineage>
</organism>
<dbReference type="InterPro" id="IPR030395">
    <property type="entry name" value="GP_PDE_dom"/>
</dbReference>
<dbReference type="eggNOG" id="COG0584">
    <property type="taxonomic scope" value="Bacteria"/>
</dbReference>